<evidence type="ECO:0000256" key="4">
    <source>
        <dbReference type="ARBA" id="ARBA00023136"/>
    </source>
</evidence>
<keyword evidence="3" id="KW-0732">Signal</keyword>
<evidence type="ECO:0000256" key="6">
    <source>
        <dbReference type="ARBA" id="ARBA00023288"/>
    </source>
</evidence>
<dbReference type="PANTHER" id="PTHR30429">
    <property type="entry name" value="D-METHIONINE-BINDING LIPOPROTEIN METQ"/>
    <property type="match status" value="1"/>
</dbReference>
<proteinExistence type="inferred from homology"/>
<keyword evidence="4" id="KW-0472">Membrane</keyword>
<gene>
    <name evidence="7" type="ORF">AVCANL283_00945</name>
</gene>
<evidence type="ECO:0000313" key="7">
    <source>
        <dbReference type="EMBL" id="MBZ7986681.1"/>
    </source>
</evidence>
<dbReference type="PIRSF" id="PIRSF002854">
    <property type="entry name" value="MetQ"/>
    <property type="match status" value="1"/>
</dbReference>
<dbReference type="InterPro" id="IPR004872">
    <property type="entry name" value="Lipoprotein_NlpA"/>
</dbReference>
<reference evidence="7 8" key="1">
    <citation type="submission" date="2020-07" db="EMBL/GenBank/DDBJ databases">
        <title>Transfer of Campylobacter canadensis to the novel genus Avispirillum gen. nov., that also includes two novel species recovered from migratory waterfowl: Avispirillum anseris sp. nov. and Avispirillum brantae sp. nov.</title>
        <authorList>
            <person name="Miller W.G."/>
            <person name="Chapman M.H."/>
            <person name="Yee E."/>
            <person name="Inglis G.D."/>
        </authorList>
    </citation>
    <scope>NUCLEOTIDE SEQUENCE [LARGE SCALE GENOMIC DNA]</scope>
    <source>
        <strain evidence="7 8">L283</strain>
    </source>
</reference>
<dbReference type="RefSeq" id="WP_172232606.1">
    <property type="nucleotide sequence ID" value="NZ_CP035946.1"/>
</dbReference>
<keyword evidence="5" id="KW-0564">Palmitate</keyword>
<name>A0ABS7WPI5_9BACT</name>
<accession>A0ABS7WPI5</accession>
<organism evidence="7 8">
    <name type="scientific">Campylobacter canadensis</name>
    <dbReference type="NCBI Taxonomy" id="449520"/>
    <lineage>
        <taxon>Bacteria</taxon>
        <taxon>Pseudomonadati</taxon>
        <taxon>Campylobacterota</taxon>
        <taxon>Epsilonproteobacteria</taxon>
        <taxon>Campylobacterales</taxon>
        <taxon>Campylobacteraceae</taxon>
        <taxon>Campylobacter</taxon>
    </lineage>
</organism>
<comment type="similarity">
    <text evidence="2">Belongs to the NlpA lipoprotein family.</text>
</comment>
<dbReference type="EMBL" id="JACGBB010000001">
    <property type="protein sequence ID" value="MBZ7986681.1"/>
    <property type="molecule type" value="Genomic_DNA"/>
</dbReference>
<protein>
    <submittedName>
        <fullName evidence="7">MetQ/NlpA family ABC transporter substrate-binding protein</fullName>
    </submittedName>
</protein>
<comment type="subcellular location">
    <subcellularLocation>
        <location evidence="1">Membrane</location>
        <topology evidence="1">Lipid-anchor</topology>
    </subcellularLocation>
</comment>
<keyword evidence="8" id="KW-1185">Reference proteome</keyword>
<dbReference type="Gene3D" id="3.40.190.10">
    <property type="entry name" value="Periplasmic binding protein-like II"/>
    <property type="match status" value="2"/>
</dbReference>
<evidence type="ECO:0000256" key="3">
    <source>
        <dbReference type="ARBA" id="ARBA00022729"/>
    </source>
</evidence>
<comment type="caution">
    <text evidence="7">The sequence shown here is derived from an EMBL/GenBank/DDBJ whole genome shotgun (WGS) entry which is preliminary data.</text>
</comment>
<dbReference type="SUPFAM" id="SSF53850">
    <property type="entry name" value="Periplasmic binding protein-like II"/>
    <property type="match status" value="1"/>
</dbReference>
<evidence type="ECO:0000256" key="5">
    <source>
        <dbReference type="ARBA" id="ARBA00023139"/>
    </source>
</evidence>
<sequence>MKKILLAFSLLFSLNAKELRVGITPYPNAFILENIKDDLKEIGYELKIIEFNDYILPNLALEDGELDLNMFQHEPFMNEFNESKKTHIVKVSEVFLPPMAIYSKKVKNIANVKNNALIYVPNDPTNESRALELLEAANLIKLDENAKFKTVLDISHNPKNLIIKELEAAQVPRVLDECDLAVINTNYALAAKLNPISDSIFIESLNSPYVNIVAAKKGNENSKQAQDFIKALKTPKMKELILKEFKGAIIPAW</sequence>
<evidence type="ECO:0000256" key="2">
    <source>
        <dbReference type="ARBA" id="ARBA00008973"/>
    </source>
</evidence>
<evidence type="ECO:0000313" key="8">
    <source>
        <dbReference type="Proteomes" id="UP000786183"/>
    </source>
</evidence>
<evidence type="ECO:0000256" key="1">
    <source>
        <dbReference type="ARBA" id="ARBA00004635"/>
    </source>
</evidence>
<dbReference type="Pfam" id="PF03180">
    <property type="entry name" value="Lipoprotein_9"/>
    <property type="match status" value="1"/>
</dbReference>
<dbReference type="Proteomes" id="UP000786183">
    <property type="component" value="Unassembled WGS sequence"/>
</dbReference>
<dbReference type="PANTHER" id="PTHR30429:SF0">
    <property type="entry name" value="METHIONINE-BINDING LIPOPROTEIN METQ"/>
    <property type="match status" value="1"/>
</dbReference>
<keyword evidence="6" id="KW-0449">Lipoprotein</keyword>